<feature type="transmembrane region" description="Helical" evidence="2">
    <location>
        <begin position="51"/>
        <end position="79"/>
    </location>
</feature>
<feature type="region of interest" description="Disordered" evidence="1">
    <location>
        <begin position="273"/>
        <end position="310"/>
    </location>
</feature>
<gene>
    <name evidence="3" type="ORF">CSP5_1450</name>
</gene>
<accession>A0A1N5VNE3</accession>
<protein>
    <submittedName>
        <fullName evidence="3">Multipass membrane protein</fullName>
    </submittedName>
</protein>
<keyword evidence="2" id="KW-0472">Membrane</keyword>
<organism evidence="3 4">
    <name type="scientific">Cuniculiplasma divulgatum</name>
    <dbReference type="NCBI Taxonomy" id="1673428"/>
    <lineage>
        <taxon>Archaea</taxon>
        <taxon>Methanobacteriati</taxon>
        <taxon>Thermoplasmatota</taxon>
        <taxon>Thermoplasmata</taxon>
        <taxon>Thermoplasmatales</taxon>
        <taxon>Cuniculiplasmataceae</taxon>
        <taxon>Cuniculiplasma</taxon>
    </lineage>
</organism>
<reference evidence="3 4" key="1">
    <citation type="submission" date="2016-04" db="EMBL/GenBank/DDBJ databases">
        <authorList>
            <person name="Evans L.H."/>
            <person name="Alamgir A."/>
            <person name="Owens N."/>
            <person name="Weber N.D."/>
            <person name="Virtaneva K."/>
            <person name="Barbian K."/>
            <person name="Babar A."/>
            <person name="Rosenke K."/>
        </authorList>
    </citation>
    <scope>NUCLEOTIDE SEQUENCE [LARGE SCALE GENOMIC DNA]</scope>
    <source>
        <strain evidence="4">S5(T) (JCM 30642 \VKM B-2941)</strain>
    </source>
</reference>
<proteinExistence type="predicted"/>
<feature type="transmembrane region" description="Helical" evidence="2">
    <location>
        <begin position="250"/>
        <end position="270"/>
    </location>
</feature>
<feature type="transmembrane region" description="Helical" evidence="2">
    <location>
        <begin position="177"/>
        <end position="197"/>
    </location>
</feature>
<dbReference type="Proteomes" id="UP000195607">
    <property type="component" value="Chromosome I"/>
</dbReference>
<feature type="transmembrane region" description="Helical" evidence="2">
    <location>
        <begin position="224"/>
        <end position="244"/>
    </location>
</feature>
<sequence>MEIKKEINITEILLASLIAFLTILTTFYIYIDYIIKREPHFSSYAVNSLFFLIYNARVTFLISTVFFMVIAVFSTVYFLKKSDPEPSKVGNFSKVPIAQGFLFLFLLLSLLSSVTPSVPGLDKLIGIFGLAAYYEQTVIMFSLVIGVLSIIMIPLIHKDTDKPVATALLSGSIEKNVYNYFYTLIPAALSSVFFYIFYGFTGYDIIFFFLIFVILFIFVKRYGLIITFTLLTLTFGSNAIELVVKPVTGIIYPVLILVFAFLGFISSLFFNSKAPSSTRSDRMDSTGETGKDARSGFQSPSQHGSNDARNRLTDSRELKDKLFIRGVCPHCDSVEFYIKDTGDLECKKCKSIWTGKETEFQSFKVGRNRNYRI</sequence>
<dbReference type="RefSeq" id="WP_148689978.1">
    <property type="nucleotide sequence ID" value="NZ_LT671858.1"/>
</dbReference>
<evidence type="ECO:0000256" key="1">
    <source>
        <dbReference type="SAM" id="MobiDB-lite"/>
    </source>
</evidence>
<name>A0A1N5VNE3_9ARCH</name>
<feature type="transmembrane region" description="Helical" evidence="2">
    <location>
        <begin position="203"/>
        <end position="219"/>
    </location>
</feature>
<dbReference type="EMBL" id="LT671858">
    <property type="protein sequence ID" value="SIM74504.1"/>
    <property type="molecule type" value="Genomic_DNA"/>
</dbReference>
<feature type="transmembrane region" description="Helical" evidence="2">
    <location>
        <begin position="12"/>
        <end position="31"/>
    </location>
</feature>
<feature type="compositionally biased region" description="Basic and acidic residues" evidence="1">
    <location>
        <begin position="279"/>
        <end position="294"/>
    </location>
</feature>
<evidence type="ECO:0000313" key="3">
    <source>
        <dbReference type="EMBL" id="SIM74504.1"/>
    </source>
</evidence>
<keyword evidence="2" id="KW-0812">Transmembrane</keyword>
<dbReference type="AlphaFoldDB" id="A0A1N5VNE3"/>
<evidence type="ECO:0000313" key="4">
    <source>
        <dbReference type="Proteomes" id="UP000195607"/>
    </source>
</evidence>
<evidence type="ECO:0000256" key="2">
    <source>
        <dbReference type="SAM" id="Phobius"/>
    </source>
</evidence>
<feature type="transmembrane region" description="Helical" evidence="2">
    <location>
        <begin position="100"/>
        <end position="118"/>
    </location>
</feature>
<feature type="transmembrane region" description="Helical" evidence="2">
    <location>
        <begin position="138"/>
        <end position="156"/>
    </location>
</feature>
<feature type="compositionally biased region" description="Polar residues" evidence="1">
    <location>
        <begin position="296"/>
        <end position="305"/>
    </location>
</feature>
<dbReference type="GeneID" id="41588691"/>
<keyword evidence="2" id="KW-1133">Transmembrane helix</keyword>